<keyword evidence="4" id="KW-1015">Disulfide bond</keyword>
<dbReference type="GO" id="GO:0046872">
    <property type="term" value="F:metal ion binding"/>
    <property type="evidence" value="ECO:0007669"/>
    <property type="project" value="UniProtKB-KW"/>
</dbReference>
<keyword evidence="8" id="KW-0479">Metal-binding</keyword>
<dbReference type="InterPro" id="IPR009581">
    <property type="entry name" value="FAM20_C"/>
</dbReference>
<evidence type="ECO:0000256" key="3">
    <source>
        <dbReference type="ARBA" id="ARBA00023034"/>
    </source>
</evidence>
<evidence type="ECO:0000256" key="7">
    <source>
        <dbReference type="PIRSR" id="PIRSR624869-2"/>
    </source>
</evidence>
<protein>
    <recommendedName>
        <fullName evidence="9">FAM20 C-terminal domain-containing protein</fullName>
    </recommendedName>
</protein>
<evidence type="ECO:0000256" key="8">
    <source>
        <dbReference type="PIRSR" id="PIRSR624869-3"/>
    </source>
</evidence>
<dbReference type="GO" id="GO:0016773">
    <property type="term" value="F:phosphotransferase activity, alcohol group as acceptor"/>
    <property type="evidence" value="ECO:0000318"/>
    <property type="project" value="GO_Central"/>
</dbReference>
<dbReference type="HOGENOM" id="CLU_028926_1_1_1"/>
<feature type="binding site" evidence="8">
    <location>
        <position position="110"/>
    </location>
    <ligand>
        <name>Mn(2+)</name>
        <dbReference type="ChEBI" id="CHEBI:29035"/>
    </ligand>
</feature>
<feature type="binding site" evidence="7">
    <location>
        <position position="75"/>
    </location>
    <ligand>
        <name>ATP</name>
        <dbReference type="ChEBI" id="CHEBI:30616"/>
    </ligand>
</feature>
<dbReference type="FunCoup" id="F6XDD9">
    <property type="interactions" value="123"/>
</dbReference>
<dbReference type="Pfam" id="PF06702">
    <property type="entry name" value="Fam20C"/>
    <property type="match status" value="1"/>
</dbReference>
<comment type="subcellular location">
    <subcellularLocation>
        <location evidence="1">Golgi apparatus</location>
    </subcellularLocation>
</comment>
<comment type="similarity">
    <text evidence="2">Belongs to the FAM20 family.</text>
</comment>
<feature type="domain" description="FAM20 C-terminal" evidence="9">
    <location>
        <begin position="170"/>
        <end position="319"/>
    </location>
</feature>
<evidence type="ECO:0000259" key="9">
    <source>
        <dbReference type="Pfam" id="PF06702"/>
    </source>
</evidence>
<dbReference type="InParanoid" id="F6XDD9"/>
<keyword evidence="5" id="KW-0325">Glycoprotein</keyword>
<dbReference type="PANTHER" id="PTHR12450:SF14">
    <property type="entry name" value="GLYCOSAMINOGLYCAN XYLOSYLKINASE"/>
    <property type="match status" value="1"/>
</dbReference>
<feature type="active site" evidence="6">
    <location>
        <position position="270"/>
    </location>
</feature>
<evidence type="ECO:0000256" key="1">
    <source>
        <dbReference type="ARBA" id="ARBA00004555"/>
    </source>
</evidence>
<proteinExistence type="inferred from homology"/>
<dbReference type="InterPro" id="IPR024869">
    <property type="entry name" value="FAM20"/>
</dbReference>
<dbReference type="GO" id="GO:0030166">
    <property type="term" value="P:proteoglycan biosynthetic process"/>
    <property type="evidence" value="ECO:0000318"/>
    <property type="project" value="GO_Central"/>
</dbReference>
<keyword evidence="8" id="KW-0464">Manganese</keyword>
<dbReference type="Ensembl" id="ENSCINT00000009426.3">
    <property type="protein sequence ID" value="ENSCINP00000009426.3"/>
    <property type="gene ID" value="ENSCING00000004563.3"/>
</dbReference>
<feature type="binding site" evidence="7">
    <location>
        <position position="275"/>
    </location>
    <ligand>
        <name>ATP</name>
        <dbReference type="ChEBI" id="CHEBI:30616"/>
    </ligand>
</feature>
<keyword evidence="11" id="KW-1185">Reference proteome</keyword>
<keyword evidence="3" id="KW-0333">Golgi apparatus</keyword>
<feature type="binding site" evidence="8">
    <location>
        <position position="290"/>
    </location>
    <ligand>
        <name>Mn(2+)</name>
        <dbReference type="ChEBI" id="CHEBI:29035"/>
    </ligand>
</feature>
<feature type="binding site" evidence="7">
    <location>
        <position position="91"/>
    </location>
    <ligand>
        <name>ATP</name>
        <dbReference type="ChEBI" id="CHEBI:30616"/>
    </ligand>
</feature>
<dbReference type="GeneTree" id="ENSGT00950000182951"/>
<reference evidence="10" key="2">
    <citation type="submission" date="2025-08" db="UniProtKB">
        <authorList>
            <consortium name="Ensembl"/>
        </authorList>
    </citation>
    <scope>IDENTIFICATION</scope>
</reference>
<organism evidence="10 11">
    <name type="scientific">Ciona intestinalis</name>
    <name type="common">Transparent sea squirt</name>
    <name type="synonym">Ascidia intestinalis</name>
    <dbReference type="NCBI Taxonomy" id="7719"/>
    <lineage>
        <taxon>Eukaryota</taxon>
        <taxon>Metazoa</taxon>
        <taxon>Chordata</taxon>
        <taxon>Tunicata</taxon>
        <taxon>Ascidiacea</taxon>
        <taxon>Phlebobranchia</taxon>
        <taxon>Cionidae</taxon>
        <taxon>Ciona</taxon>
    </lineage>
</organism>
<evidence type="ECO:0000256" key="5">
    <source>
        <dbReference type="ARBA" id="ARBA00023180"/>
    </source>
</evidence>
<evidence type="ECO:0000256" key="6">
    <source>
        <dbReference type="PIRSR" id="PIRSR624869-1"/>
    </source>
</evidence>
<reference evidence="11" key="1">
    <citation type="journal article" date="2002" name="Science">
        <title>The draft genome of Ciona intestinalis: insights into chordate and vertebrate origins.</title>
        <authorList>
            <person name="Dehal P."/>
            <person name="Satou Y."/>
            <person name="Campbell R.K."/>
            <person name="Chapman J."/>
            <person name="Degnan B."/>
            <person name="De Tomaso A."/>
            <person name="Davidson B."/>
            <person name="Di Gregorio A."/>
            <person name="Gelpke M."/>
            <person name="Goodstein D.M."/>
            <person name="Harafuji N."/>
            <person name="Hastings K.E."/>
            <person name="Ho I."/>
            <person name="Hotta K."/>
            <person name="Huang W."/>
            <person name="Kawashima T."/>
            <person name="Lemaire P."/>
            <person name="Martinez D."/>
            <person name="Meinertzhagen I.A."/>
            <person name="Necula S."/>
            <person name="Nonaka M."/>
            <person name="Putnam N."/>
            <person name="Rash S."/>
            <person name="Saiga H."/>
            <person name="Satake M."/>
            <person name="Terry A."/>
            <person name="Yamada L."/>
            <person name="Wang H.G."/>
            <person name="Awazu S."/>
            <person name="Azumi K."/>
            <person name="Boore J."/>
            <person name="Branno M."/>
            <person name="Chin-Bow S."/>
            <person name="DeSantis R."/>
            <person name="Doyle S."/>
            <person name="Francino P."/>
            <person name="Keys D.N."/>
            <person name="Haga S."/>
            <person name="Hayashi H."/>
            <person name="Hino K."/>
            <person name="Imai K.S."/>
            <person name="Inaba K."/>
            <person name="Kano S."/>
            <person name="Kobayashi K."/>
            <person name="Kobayashi M."/>
            <person name="Lee B.I."/>
            <person name="Makabe K.W."/>
            <person name="Manohar C."/>
            <person name="Matassi G."/>
            <person name="Medina M."/>
            <person name="Mochizuki Y."/>
            <person name="Mount S."/>
            <person name="Morishita T."/>
            <person name="Miura S."/>
            <person name="Nakayama A."/>
            <person name="Nishizaka S."/>
            <person name="Nomoto H."/>
            <person name="Ohta F."/>
            <person name="Oishi K."/>
            <person name="Rigoutsos I."/>
            <person name="Sano M."/>
            <person name="Sasaki A."/>
            <person name="Sasakura Y."/>
            <person name="Shoguchi E."/>
            <person name="Shin-i T."/>
            <person name="Spagnuolo A."/>
            <person name="Stainier D."/>
            <person name="Suzuki M.M."/>
            <person name="Tassy O."/>
            <person name="Takatori N."/>
            <person name="Tokuoka M."/>
            <person name="Yagi K."/>
            <person name="Yoshizaki F."/>
            <person name="Wada S."/>
            <person name="Zhang C."/>
            <person name="Hyatt P.D."/>
            <person name="Larimer F."/>
            <person name="Detter C."/>
            <person name="Doggett N."/>
            <person name="Glavina T."/>
            <person name="Hawkins T."/>
            <person name="Richardson P."/>
            <person name="Lucas S."/>
            <person name="Kohara Y."/>
            <person name="Levine M."/>
            <person name="Satoh N."/>
            <person name="Rokhsar D.S."/>
        </authorList>
    </citation>
    <scope>NUCLEOTIDE SEQUENCE [LARGE SCALE GENOMIC DNA]</scope>
</reference>
<feature type="binding site" evidence="7">
    <location>
        <begin position="201"/>
        <end position="204"/>
    </location>
    <ligand>
        <name>ATP</name>
        <dbReference type="ChEBI" id="CHEBI:30616"/>
    </ligand>
</feature>
<dbReference type="Proteomes" id="UP000008144">
    <property type="component" value="Unassembled WGS sequence"/>
</dbReference>
<name>F6XDD9_CIOIN</name>
<keyword evidence="7" id="KW-0067">ATP-binding</keyword>
<accession>F6XDD9</accession>
<feature type="binding site" evidence="7">
    <location>
        <position position="290"/>
    </location>
    <ligand>
        <name>ATP</name>
        <dbReference type="ChEBI" id="CHEBI:30616"/>
    </ligand>
</feature>
<comment type="cofactor">
    <cofactor evidence="8">
        <name>Mn(2+)</name>
        <dbReference type="ChEBI" id="CHEBI:29035"/>
    </cofactor>
</comment>
<evidence type="ECO:0000313" key="10">
    <source>
        <dbReference type="Ensembl" id="ENSCINP00000009426.3"/>
    </source>
</evidence>
<dbReference type="GO" id="GO:0005794">
    <property type="term" value="C:Golgi apparatus"/>
    <property type="evidence" value="ECO:0007669"/>
    <property type="project" value="UniProtKB-SubCell"/>
</dbReference>
<sequence>SRNPKFFMTKSELDRLQLDFQAADVSDFKKLYKVAGSWVNERQIYPYQHPELAAILKLMASAKIMKADALPKGTQIKLLLVLEGGQRVVFKQKRYARDHIIEGKPYDGYDRHNAEIAAFHLDRILDYRRSPLVVGRVVNLKTEIMPVATTRLLDTFREKGKSVARSKSYPDGNICYFGVCLYCNEKNMACGDGDVIEGSVTLWLPEKWSVFEKLRHPYQRTYVDNRMARWEKDETYCEKVVKHQPPYDRGTRLLDVADAAVFDYLIGNADRHHYEIFKNKSKDAMLLMLDNAKSFGNPSHHEPSILAPLRQCCIVAQHSW</sequence>
<reference evidence="10" key="3">
    <citation type="submission" date="2025-09" db="UniProtKB">
        <authorList>
            <consortium name="Ensembl"/>
        </authorList>
    </citation>
    <scope>IDENTIFICATION</scope>
</reference>
<keyword evidence="7" id="KW-0547">Nucleotide-binding</keyword>
<dbReference type="GO" id="GO:0005524">
    <property type="term" value="F:ATP binding"/>
    <property type="evidence" value="ECO:0007669"/>
    <property type="project" value="UniProtKB-KW"/>
</dbReference>
<dbReference type="OMA" id="YATVQYC"/>
<evidence type="ECO:0000313" key="11">
    <source>
        <dbReference type="Proteomes" id="UP000008144"/>
    </source>
</evidence>
<dbReference type="AlphaFoldDB" id="F6XDD9"/>
<evidence type="ECO:0000256" key="4">
    <source>
        <dbReference type="ARBA" id="ARBA00023157"/>
    </source>
</evidence>
<dbReference type="PANTHER" id="PTHR12450">
    <property type="entry name" value="DENTIN MATRIX PROTEIN 4 PROTEIN FAM20"/>
    <property type="match status" value="1"/>
</dbReference>
<dbReference type="STRING" id="7719.ENSCINP00000009426"/>
<evidence type="ECO:0000256" key="2">
    <source>
        <dbReference type="ARBA" id="ARBA00006557"/>
    </source>
</evidence>